<keyword evidence="3" id="KW-1185">Reference proteome</keyword>
<comment type="caution">
    <text evidence="2">The sequence shown here is derived from an EMBL/GenBank/DDBJ whole genome shotgun (WGS) entry which is preliminary data.</text>
</comment>
<feature type="compositionally biased region" description="Basic residues" evidence="1">
    <location>
        <begin position="75"/>
        <end position="93"/>
    </location>
</feature>
<dbReference type="RefSeq" id="XP_046117057.1">
    <property type="nucleotide sequence ID" value="XM_046257945.1"/>
</dbReference>
<proteinExistence type="predicted"/>
<dbReference type="AlphaFoldDB" id="A0A9P7ZJ92"/>
<organism evidence="2 3">
    <name type="scientific">Emericellopsis atlantica</name>
    <dbReference type="NCBI Taxonomy" id="2614577"/>
    <lineage>
        <taxon>Eukaryota</taxon>
        <taxon>Fungi</taxon>
        <taxon>Dikarya</taxon>
        <taxon>Ascomycota</taxon>
        <taxon>Pezizomycotina</taxon>
        <taxon>Sordariomycetes</taxon>
        <taxon>Hypocreomycetidae</taxon>
        <taxon>Hypocreales</taxon>
        <taxon>Bionectriaceae</taxon>
        <taxon>Emericellopsis</taxon>
    </lineage>
</organism>
<feature type="region of interest" description="Disordered" evidence="1">
    <location>
        <begin position="1"/>
        <end position="25"/>
    </location>
</feature>
<evidence type="ECO:0000313" key="3">
    <source>
        <dbReference type="Proteomes" id="UP000887229"/>
    </source>
</evidence>
<accession>A0A9P7ZJ92</accession>
<reference evidence="2" key="1">
    <citation type="journal article" date="2021" name="IMA Fungus">
        <title>Genomic characterization of three marine fungi, including Emericellopsis atlantica sp. nov. with signatures of a generalist lifestyle and marine biomass degradation.</title>
        <authorList>
            <person name="Hagestad O.C."/>
            <person name="Hou L."/>
            <person name="Andersen J.H."/>
            <person name="Hansen E.H."/>
            <person name="Altermark B."/>
            <person name="Li C."/>
            <person name="Kuhnert E."/>
            <person name="Cox R.J."/>
            <person name="Crous P.W."/>
            <person name="Spatafora J.W."/>
            <person name="Lail K."/>
            <person name="Amirebrahimi M."/>
            <person name="Lipzen A."/>
            <person name="Pangilinan J."/>
            <person name="Andreopoulos W."/>
            <person name="Hayes R.D."/>
            <person name="Ng V."/>
            <person name="Grigoriev I.V."/>
            <person name="Jackson S.A."/>
            <person name="Sutton T.D.S."/>
            <person name="Dobson A.D.W."/>
            <person name="Rama T."/>
        </authorList>
    </citation>
    <scope>NUCLEOTIDE SEQUENCE</scope>
    <source>
        <strain evidence="2">TS7</strain>
    </source>
</reference>
<dbReference type="GeneID" id="70288848"/>
<dbReference type="EMBL" id="MU251259">
    <property type="protein sequence ID" value="KAG9253133.1"/>
    <property type="molecule type" value="Genomic_DNA"/>
</dbReference>
<evidence type="ECO:0000313" key="2">
    <source>
        <dbReference type="EMBL" id="KAG9253133.1"/>
    </source>
</evidence>
<feature type="region of interest" description="Disordered" evidence="1">
    <location>
        <begin position="46"/>
        <end position="94"/>
    </location>
</feature>
<sequence length="205" mass="22525">MNTEQDAMDPSMVAKGSTKPQTPQQAKCCGKLFTSASAVIEHCLSVEHSPVPKVKDETTADNLPHRPPRQGRSERRAKKRRRRAARKQKKSKVNLKSNFEHVTPKIGTEAEIGSKQLNPCSNNTILADTRGSTNARAVSPPKQTAKGEVKVSRIAPVGETAWSVCGVWLPRLALEAHILATTCHTKAQKHAHFAAKQMRLERAKV</sequence>
<evidence type="ECO:0000256" key="1">
    <source>
        <dbReference type="SAM" id="MobiDB-lite"/>
    </source>
</evidence>
<gene>
    <name evidence="2" type="ORF">F5Z01DRAFT_175522</name>
</gene>
<name>A0A9P7ZJ92_9HYPO</name>
<protein>
    <submittedName>
        <fullName evidence="2">Uncharacterized protein</fullName>
    </submittedName>
</protein>
<dbReference type="Proteomes" id="UP000887229">
    <property type="component" value="Unassembled WGS sequence"/>
</dbReference>